<gene>
    <name evidence="1" type="ORF">EREL_091</name>
</gene>
<name>A0A288WIT8_9BBAC</name>
<evidence type="ECO:0000313" key="1">
    <source>
        <dbReference type="EMBL" id="ARX71950.1"/>
    </source>
</evidence>
<organism evidence="1">
    <name type="scientific">Erinnyis ello granulovirus</name>
    <dbReference type="NCBI Taxonomy" id="307444"/>
    <lineage>
        <taxon>Viruses</taxon>
        <taxon>Viruses incertae sedis</taxon>
        <taxon>Naldaviricetes</taxon>
        <taxon>Lefavirales</taxon>
        <taxon>Baculoviridae</taxon>
        <taxon>Betabaculovirus</taxon>
        <taxon>Betabaculovirus erellonis</taxon>
    </lineage>
</organism>
<reference evidence="1" key="1">
    <citation type="submission" date="2016-09" db="EMBL/GenBank/DDBJ databases">
        <title>Genome-wide Diversity of Wild Populations of Erinnyis ello granulovirus (ErelGV).</title>
        <authorList>
            <person name="Brito A.F."/>
            <person name="Melo F.L."/>
            <person name="Ardisson-Araujo D.M.P."/>
            <person name="Sihler W."/>
            <person name="Souza M.L."/>
            <person name="Ribeiro B.M."/>
        </authorList>
    </citation>
    <scope>NUCLEOTIDE SEQUENCE</scope>
    <source>
        <strain evidence="1">ErelGV-AC</strain>
    </source>
</reference>
<dbReference type="EMBL" id="KX859083">
    <property type="protein sequence ID" value="ARX71950.1"/>
    <property type="molecule type" value="Genomic_DNA"/>
</dbReference>
<proteinExistence type="predicted"/>
<accession>A0A288WIT8</accession>
<sequence length="368" mass="43334">MKRCYYFQDTHPLKIFHFGGDNYYVSLRQLATCLRVNVNRVFQSVERKHITDFATLRRQYPSTRYTLHPLTLLIPVSSLRVFTSTFCDKGQTRLLHRFLQRCFLDDNKHLNKYFLFDQYESQIETTTTTTTNVECVYGMFSPQKIKFFRYNNKTYYHATDVAAYIECTPSYCVNKFVDDENMVLWHTLKRHILNNFVCVNFKNYYKDNTIFLKPPGVTQLTMAVCGNNNLLQELENKSSVVDAETSNRWRRYKRKKTLWTRGCSVGAIDGIDYIITANKNVYFKLRQITQEYGLRINSLEPYHKYLIRWDALKQTMDGACNVGWRGDLIMVESEGVYNMLCDVNLIQKANELIYTTVAELKNNFDGTC</sequence>
<protein>
    <submittedName>
        <fullName evidence="1">Uncharacterized protein</fullName>
    </submittedName>
</protein>